<sequence length="340" mass="37185">MSRPYALANTSTPVPTPLTPVPTPQRPCQHLLRPCQHLNARANSLSTYMCQLPNYPPPDSYAALYMNQPPTCFLARVSAAPYTCHPSDSATHVLPDSKHVDTGQRTRGYRPANTWIQASKHVDTGPSTWMQELRGCRPANTWIRASKPTWIQASKHVDTGQQTRGYRPANTWIQASKHVDTGQQTRGYRPANTWIQASEHVDTGQRTRGYRPANKARFSPRRTRDVSSKLTQVGSLFGSGFMSGQGTQGGTFNSGTQPIDSHIDVYDSRITVSLSSAPVHLNMPGGQWAQDDKYISADLHDHHPMTVSSGKKPGISNAPLPPPLVGMWPSNAAAEGSGCP</sequence>
<dbReference type="Proteomes" id="UP000747542">
    <property type="component" value="Unassembled WGS sequence"/>
</dbReference>
<feature type="region of interest" description="Disordered" evidence="1">
    <location>
        <begin position="1"/>
        <end position="22"/>
    </location>
</feature>
<protein>
    <submittedName>
        <fullName evidence="2">Uncharacterized protein</fullName>
    </submittedName>
</protein>
<comment type="caution">
    <text evidence="2">The sequence shown here is derived from an EMBL/GenBank/DDBJ whole genome shotgun (WGS) entry which is preliminary data.</text>
</comment>
<reference evidence="2" key="1">
    <citation type="journal article" date="2021" name="Sci. Adv.">
        <title>The American lobster genome reveals insights on longevity, neural, and immune adaptations.</title>
        <authorList>
            <person name="Polinski J.M."/>
            <person name="Zimin A.V."/>
            <person name="Clark K.F."/>
            <person name="Kohn A.B."/>
            <person name="Sadowski N."/>
            <person name="Timp W."/>
            <person name="Ptitsyn A."/>
            <person name="Khanna P."/>
            <person name="Romanova D.Y."/>
            <person name="Williams P."/>
            <person name="Greenwood S.J."/>
            <person name="Moroz L.L."/>
            <person name="Walt D.R."/>
            <person name="Bodnar A.G."/>
        </authorList>
    </citation>
    <scope>NUCLEOTIDE SEQUENCE</scope>
    <source>
        <strain evidence="2">GMGI-L3</strain>
    </source>
</reference>
<proteinExistence type="predicted"/>
<organism evidence="2 3">
    <name type="scientific">Homarus americanus</name>
    <name type="common">American lobster</name>
    <dbReference type="NCBI Taxonomy" id="6706"/>
    <lineage>
        <taxon>Eukaryota</taxon>
        <taxon>Metazoa</taxon>
        <taxon>Ecdysozoa</taxon>
        <taxon>Arthropoda</taxon>
        <taxon>Crustacea</taxon>
        <taxon>Multicrustacea</taxon>
        <taxon>Malacostraca</taxon>
        <taxon>Eumalacostraca</taxon>
        <taxon>Eucarida</taxon>
        <taxon>Decapoda</taxon>
        <taxon>Pleocyemata</taxon>
        <taxon>Astacidea</taxon>
        <taxon>Nephropoidea</taxon>
        <taxon>Nephropidae</taxon>
        <taxon>Homarus</taxon>
    </lineage>
</organism>
<evidence type="ECO:0000256" key="1">
    <source>
        <dbReference type="SAM" id="MobiDB-lite"/>
    </source>
</evidence>
<name>A0A8J5T8U4_HOMAM</name>
<dbReference type="EMBL" id="JAHLQT010009769">
    <property type="protein sequence ID" value="KAG7173461.1"/>
    <property type="molecule type" value="Genomic_DNA"/>
</dbReference>
<gene>
    <name evidence="2" type="primary">FAM210B-L</name>
    <name evidence="2" type="ORF">Hamer_G025265</name>
</gene>
<dbReference type="AlphaFoldDB" id="A0A8J5T8U4"/>
<evidence type="ECO:0000313" key="3">
    <source>
        <dbReference type="Proteomes" id="UP000747542"/>
    </source>
</evidence>
<accession>A0A8J5T8U4</accession>
<evidence type="ECO:0000313" key="2">
    <source>
        <dbReference type="EMBL" id="KAG7173461.1"/>
    </source>
</evidence>
<keyword evidence="3" id="KW-1185">Reference proteome</keyword>